<evidence type="ECO:0000313" key="3">
    <source>
        <dbReference type="Proteomes" id="UP000429607"/>
    </source>
</evidence>
<dbReference type="GO" id="GO:0015074">
    <property type="term" value="P:DNA integration"/>
    <property type="evidence" value="ECO:0007669"/>
    <property type="project" value="InterPro"/>
</dbReference>
<accession>A0A6A3NLH4</accession>
<dbReference type="Gene3D" id="1.10.443.10">
    <property type="entry name" value="Intergrase catalytic core"/>
    <property type="match status" value="1"/>
</dbReference>
<feature type="region of interest" description="Disordered" evidence="1">
    <location>
        <begin position="198"/>
        <end position="239"/>
    </location>
</feature>
<proteinExistence type="predicted"/>
<dbReference type="GO" id="GO:0006310">
    <property type="term" value="P:DNA recombination"/>
    <property type="evidence" value="ECO:0007669"/>
    <property type="project" value="InterPro"/>
</dbReference>
<dbReference type="InterPro" id="IPR013762">
    <property type="entry name" value="Integrase-like_cat_sf"/>
</dbReference>
<evidence type="ECO:0000256" key="1">
    <source>
        <dbReference type="SAM" id="MobiDB-lite"/>
    </source>
</evidence>
<evidence type="ECO:0000313" key="2">
    <source>
        <dbReference type="EMBL" id="KAE9046395.1"/>
    </source>
</evidence>
<sequence>MSLAAFVPTNTQKARTTAIAAFKRMLEAENVSLEFVEAAILMDASGNRLAATMDRFGFYLATNEARVHADYQDAALACLMWHCFGRSSDLGYVQKQHVSVSADGTFYLRLLRVKTSEEQGLTLIPDKSDFLTCPLHALAVALATQDAPGAALLAQLPDLVTEAAAPLDEGVPMQDLRQAEPASLEVAVVSTAAPFAAGGPPLSSTSVSADPPPSSWTETQTATASSPNQETQWRGGAQHANGDDHLAAQWIFDRVAWDMTKSNKAFAYITNTAREDRKVLLFGSCTGLNQQRLNVSIKVLSVLTAYLIRYYPQLEELSPSAPIVTRVEECLVAAGIPIADMLAWSVALDNEAAPPVHEKH</sequence>
<protein>
    <submittedName>
        <fullName evidence="2">Uncharacterized protein</fullName>
    </submittedName>
</protein>
<name>A0A6A3NLH4_9STRA</name>
<dbReference type="GO" id="GO:0003677">
    <property type="term" value="F:DNA binding"/>
    <property type="evidence" value="ECO:0007669"/>
    <property type="project" value="InterPro"/>
</dbReference>
<organism evidence="2 3">
    <name type="scientific">Phytophthora rubi</name>
    <dbReference type="NCBI Taxonomy" id="129364"/>
    <lineage>
        <taxon>Eukaryota</taxon>
        <taxon>Sar</taxon>
        <taxon>Stramenopiles</taxon>
        <taxon>Oomycota</taxon>
        <taxon>Peronosporomycetes</taxon>
        <taxon>Peronosporales</taxon>
        <taxon>Peronosporaceae</taxon>
        <taxon>Phytophthora</taxon>
    </lineage>
</organism>
<feature type="compositionally biased region" description="Polar residues" evidence="1">
    <location>
        <begin position="215"/>
        <end position="232"/>
    </location>
</feature>
<comment type="caution">
    <text evidence="2">The sequence shown here is derived from an EMBL/GenBank/DDBJ whole genome shotgun (WGS) entry which is preliminary data.</text>
</comment>
<dbReference type="AlphaFoldDB" id="A0A6A3NLH4"/>
<dbReference type="Proteomes" id="UP000429607">
    <property type="component" value="Unassembled WGS sequence"/>
</dbReference>
<reference evidence="2 3" key="1">
    <citation type="submission" date="2018-09" db="EMBL/GenBank/DDBJ databases">
        <title>Genomic investigation of the strawberry pathogen Phytophthora fragariae indicates pathogenicity is determined by transcriptional variation in three key races.</title>
        <authorList>
            <person name="Adams T.M."/>
            <person name="Armitage A.D."/>
            <person name="Sobczyk M.K."/>
            <person name="Bates H.J."/>
            <person name="Dunwell J.M."/>
            <person name="Nellist C.F."/>
            <person name="Harrison R.J."/>
        </authorList>
    </citation>
    <scope>NUCLEOTIDE SEQUENCE [LARGE SCALE GENOMIC DNA]</scope>
    <source>
        <strain evidence="2 3">SCRP249</strain>
    </source>
</reference>
<dbReference type="EMBL" id="QXFV01000189">
    <property type="protein sequence ID" value="KAE9046395.1"/>
    <property type="molecule type" value="Genomic_DNA"/>
</dbReference>
<gene>
    <name evidence="2" type="ORF">PR001_g4579</name>
</gene>